<dbReference type="Pfam" id="PF00281">
    <property type="entry name" value="Ribosomal_L5"/>
    <property type="match status" value="1"/>
</dbReference>
<dbReference type="NCBIfam" id="NF000585">
    <property type="entry name" value="PRK00010.1"/>
    <property type="match status" value="1"/>
</dbReference>
<dbReference type="FunFam" id="3.30.1440.10:FF:000001">
    <property type="entry name" value="50S ribosomal protein L5"/>
    <property type="match status" value="1"/>
</dbReference>
<reference evidence="10 11" key="1">
    <citation type="submission" date="2020-08" db="EMBL/GenBank/DDBJ databases">
        <title>Sequencing the genomes of 1000 actinobacteria strains.</title>
        <authorList>
            <person name="Klenk H.-P."/>
        </authorList>
    </citation>
    <scope>NUCLEOTIDE SEQUENCE [LARGE SCALE GENOMIC DNA]</scope>
    <source>
        <strain evidence="10 11">DSM 44936</strain>
    </source>
</reference>
<dbReference type="PANTHER" id="PTHR11994">
    <property type="entry name" value="60S RIBOSOMAL PROTEIN L11-RELATED"/>
    <property type="match status" value="1"/>
</dbReference>
<gene>
    <name evidence="6" type="primary">rplE</name>
    <name evidence="10" type="ORF">BJ992_001249</name>
</gene>
<evidence type="ECO:0000256" key="3">
    <source>
        <dbReference type="ARBA" id="ARBA00023274"/>
    </source>
</evidence>
<keyword evidence="6" id="KW-0699">rRNA-binding</keyword>
<evidence type="ECO:0000256" key="5">
    <source>
        <dbReference type="ARBA" id="ARBA00058604"/>
    </source>
</evidence>
<accession>A0A7X0IB43</accession>
<evidence type="ECO:0000259" key="9">
    <source>
        <dbReference type="Pfam" id="PF00673"/>
    </source>
</evidence>
<dbReference type="GO" id="GO:0019843">
    <property type="term" value="F:rRNA binding"/>
    <property type="evidence" value="ECO:0007669"/>
    <property type="project" value="UniProtKB-UniRule"/>
</dbReference>
<feature type="domain" description="Large ribosomal subunit protein uL5 N-terminal" evidence="8">
    <location>
        <begin position="33"/>
        <end position="89"/>
    </location>
</feature>
<dbReference type="EMBL" id="JACHIU010000001">
    <property type="protein sequence ID" value="MBB6471818.1"/>
    <property type="molecule type" value="Genomic_DNA"/>
</dbReference>
<dbReference type="InterPro" id="IPR002132">
    <property type="entry name" value="Ribosomal_uL5"/>
</dbReference>
<keyword evidence="3 6" id="KW-0687">Ribonucleoprotein</keyword>
<dbReference type="Pfam" id="PF00673">
    <property type="entry name" value="Ribosomal_L5_C"/>
    <property type="match status" value="1"/>
</dbReference>
<feature type="domain" description="Large ribosomal subunit protein uL5 C-terminal" evidence="9">
    <location>
        <begin position="93"/>
        <end position="186"/>
    </location>
</feature>
<dbReference type="Proteomes" id="UP000555564">
    <property type="component" value="Unassembled WGS sequence"/>
</dbReference>
<evidence type="ECO:0000256" key="7">
    <source>
        <dbReference type="RuleBase" id="RU003930"/>
    </source>
</evidence>
<dbReference type="GO" id="GO:0005840">
    <property type="term" value="C:ribosome"/>
    <property type="evidence" value="ECO:0007669"/>
    <property type="project" value="UniProtKB-KW"/>
</dbReference>
<dbReference type="InterPro" id="IPR020930">
    <property type="entry name" value="Ribosomal_uL5_bac-type"/>
</dbReference>
<dbReference type="InterPro" id="IPR022803">
    <property type="entry name" value="Ribosomal_uL5_dom_sf"/>
</dbReference>
<dbReference type="GO" id="GO:0006412">
    <property type="term" value="P:translation"/>
    <property type="evidence" value="ECO:0007669"/>
    <property type="project" value="UniProtKB-UniRule"/>
</dbReference>
<keyword evidence="11" id="KW-1185">Reference proteome</keyword>
<evidence type="ECO:0000259" key="8">
    <source>
        <dbReference type="Pfam" id="PF00281"/>
    </source>
</evidence>
<dbReference type="PIRSF" id="PIRSF002161">
    <property type="entry name" value="Ribosomal_L5"/>
    <property type="match status" value="1"/>
</dbReference>
<organism evidence="10 11">
    <name type="scientific">Sphaerisporangium rubeum</name>
    <dbReference type="NCBI Taxonomy" id="321317"/>
    <lineage>
        <taxon>Bacteria</taxon>
        <taxon>Bacillati</taxon>
        <taxon>Actinomycetota</taxon>
        <taxon>Actinomycetes</taxon>
        <taxon>Streptosporangiales</taxon>
        <taxon>Streptosporangiaceae</taxon>
        <taxon>Sphaerisporangium</taxon>
    </lineage>
</organism>
<sequence>MTATTETRPAPRLKERYRAEIADKLREQFGIENAMQIPRLTKIKVNMGVGEAARDSKLIEGAVRDLTAITGQKPAVAHARKSIAQFKLREGMPIGAHVTLRGDRMWEFLDRLLSLALPRIRDFRGLSPKQFDGNGNYTFGLTEQVMFHEVDQDKVDRQRGMDITVVTTATDDDQGRALLKLLGFPFKDA</sequence>
<dbReference type="RefSeq" id="WP_184978977.1">
    <property type="nucleotide sequence ID" value="NZ_BAAALO010000042.1"/>
</dbReference>
<comment type="similarity">
    <text evidence="1 6 7">Belongs to the universal ribosomal protein uL5 family.</text>
</comment>
<comment type="function">
    <text evidence="5">This is one of the proteins that bind and probably mediate the attachment of the 5S RNA into the large ribosomal subunit, where it forms part of the central protuberance. In the 70S ribosome it contacts protein S13 of the 30S subunit (bridge B1b), connecting the 2 subunits; this bridge is implicated in subunit movement. Contacts the P site tRNA; the 5S rRNA and some of its associated proteins might help stabilize positioning of ribosome-bound tRNAs.</text>
</comment>
<proteinExistence type="inferred from homology"/>
<protein>
    <recommendedName>
        <fullName evidence="4 6">Large ribosomal subunit protein uL5</fullName>
    </recommendedName>
</protein>
<dbReference type="GO" id="GO:1990904">
    <property type="term" value="C:ribonucleoprotein complex"/>
    <property type="evidence" value="ECO:0007669"/>
    <property type="project" value="UniProtKB-KW"/>
</dbReference>
<dbReference type="GO" id="GO:0000049">
    <property type="term" value="F:tRNA binding"/>
    <property type="evidence" value="ECO:0007669"/>
    <property type="project" value="UniProtKB-UniRule"/>
</dbReference>
<dbReference type="InterPro" id="IPR031309">
    <property type="entry name" value="Ribosomal_uL5_C"/>
</dbReference>
<dbReference type="GO" id="GO:0003735">
    <property type="term" value="F:structural constituent of ribosome"/>
    <property type="evidence" value="ECO:0007669"/>
    <property type="project" value="InterPro"/>
</dbReference>
<evidence type="ECO:0000313" key="11">
    <source>
        <dbReference type="Proteomes" id="UP000555564"/>
    </source>
</evidence>
<comment type="subunit">
    <text evidence="6">Part of the 50S ribosomal subunit; part of the 5S rRNA/L5/L18/L25 subcomplex. Contacts the 5S rRNA and the P site tRNA. Forms a bridge to the 30S subunit in the 70S ribosome.</text>
</comment>
<comment type="function">
    <text evidence="6">This is 1 of the proteins that bind and probably mediate the attachment of the 5S RNA into the large ribosomal subunit, where it forms part of the central protuberance. In the 70S ribosome it contacts protein S13 of the 30S subunit (bridge B1b), connecting the 2 subunits; this bridge is implicated in subunit movement. Contacts the P site tRNA; the 5S rRNA and some of its associated proteins might help stabilize positioning of ribosome-bound tRNAs.</text>
</comment>
<name>A0A7X0IB43_9ACTN</name>
<comment type="caution">
    <text evidence="10">The sequence shown here is derived from an EMBL/GenBank/DDBJ whole genome shotgun (WGS) entry which is preliminary data.</text>
</comment>
<dbReference type="InterPro" id="IPR031310">
    <property type="entry name" value="Ribosomal_uL5_N"/>
</dbReference>
<keyword evidence="6" id="KW-0694">RNA-binding</keyword>
<dbReference type="Gene3D" id="3.30.1440.10">
    <property type="match status" value="1"/>
</dbReference>
<dbReference type="AlphaFoldDB" id="A0A7X0IB43"/>
<keyword evidence="2 6" id="KW-0689">Ribosomal protein</keyword>
<keyword evidence="6" id="KW-0820">tRNA-binding</keyword>
<evidence type="ECO:0000256" key="2">
    <source>
        <dbReference type="ARBA" id="ARBA00022980"/>
    </source>
</evidence>
<evidence type="ECO:0000256" key="6">
    <source>
        <dbReference type="HAMAP-Rule" id="MF_01333"/>
    </source>
</evidence>
<evidence type="ECO:0000256" key="1">
    <source>
        <dbReference type="ARBA" id="ARBA00008553"/>
    </source>
</evidence>
<evidence type="ECO:0000256" key="4">
    <source>
        <dbReference type="ARBA" id="ARBA00035245"/>
    </source>
</evidence>
<dbReference type="HAMAP" id="MF_01333_B">
    <property type="entry name" value="Ribosomal_uL5_B"/>
    <property type="match status" value="1"/>
</dbReference>
<evidence type="ECO:0000313" key="10">
    <source>
        <dbReference type="EMBL" id="MBB6471818.1"/>
    </source>
</evidence>
<dbReference type="SUPFAM" id="SSF55282">
    <property type="entry name" value="RL5-like"/>
    <property type="match status" value="1"/>
</dbReference>